<dbReference type="PANTHER" id="PTHR45748">
    <property type="entry name" value="1-PHOSPHATIDYLINOSITOL 3-PHOSPHATE 5-KINASE-RELATED"/>
    <property type="match status" value="1"/>
</dbReference>
<proteinExistence type="predicted"/>
<evidence type="ECO:0000313" key="5">
    <source>
        <dbReference type="EnsemblPlants" id="Zm00001eb044300_P004"/>
    </source>
</evidence>
<keyword evidence="3" id="KW-0418">Kinase</keyword>
<feature type="domain" description="PIPK" evidence="4">
    <location>
        <begin position="56"/>
        <end position="334"/>
    </location>
</feature>
<dbReference type="InterPro" id="IPR027483">
    <property type="entry name" value="PInositol-4-P-4/5-kinase_C_sf"/>
</dbReference>
<dbReference type="Gramene" id="Zm00001eb044300_T004">
    <property type="protein sequence ID" value="Zm00001eb044300_P004"/>
    <property type="gene ID" value="Zm00001eb044300"/>
</dbReference>
<dbReference type="CDD" id="cd17300">
    <property type="entry name" value="PIPKc_PIKfyve"/>
    <property type="match status" value="1"/>
</dbReference>
<keyword evidence="3" id="KW-0808">Transferase</keyword>
<dbReference type="SUPFAM" id="SSF56104">
    <property type="entry name" value="SAICAR synthase-like"/>
    <property type="match status" value="1"/>
</dbReference>
<dbReference type="PROSITE" id="PS51455">
    <property type="entry name" value="PIPK"/>
    <property type="match status" value="1"/>
</dbReference>
<name>A0A804LXW7_MAIZE</name>
<dbReference type="InParanoid" id="A0A804LXW7"/>
<protein>
    <recommendedName>
        <fullName evidence="4">PIPK domain-containing protein</fullName>
    </recommendedName>
</protein>
<reference evidence="5" key="2">
    <citation type="submission" date="2019-07" db="EMBL/GenBank/DDBJ databases">
        <authorList>
            <person name="Seetharam A."/>
            <person name="Woodhouse M."/>
            <person name="Cannon E."/>
        </authorList>
    </citation>
    <scope>NUCLEOTIDE SEQUENCE [LARGE SCALE GENOMIC DNA]</scope>
    <source>
        <strain evidence="5">cv. B73</strain>
    </source>
</reference>
<dbReference type="GO" id="GO:0000285">
    <property type="term" value="F:1-phosphatidylinositol-3-phosphate 5-kinase activity"/>
    <property type="evidence" value="ECO:0007669"/>
    <property type="project" value="InterPro"/>
</dbReference>
<reference evidence="5" key="3">
    <citation type="submission" date="2021-05" db="UniProtKB">
        <authorList>
            <consortium name="EnsemblPlants"/>
        </authorList>
    </citation>
    <scope>IDENTIFICATION</scope>
    <source>
        <strain evidence="5">cv. B73</strain>
    </source>
</reference>
<evidence type="ECO:0000256" key="3">
    <source>
        <dbReference type="PROSITE-ProRule" id="PRU00781"/>
    </source>
</evidence>
<dbReference type="Gene3D" id="3.30.810.10">
    <property type="entry name" value="2-Layer Sandwich"/>
    <property type="match status" value="1"/>
</dbReference>
<accession>A0A804LXW7</accession>
<dbReference type="Proteomes" id="UP000007305">
    <property type="component" value="Chromosome 1"/>
</dbReference>
<dbReference type="Gene3D" id="3.30.800.10">
    <property type="entry name" value="Phosphatidylinositol Phosphate Kinase II Beta"/>
    <property type="match status" value="1"/>
</dbReference>
<dbReference type="Pfam" id="PF01504">
    <property type="entry name" value="PIP5K"/>
    <property type="match status" value="1"/>
</dbReference>
<gene>
    <name evidence="5" type="primary">LOC100501222</name>
</gene>
<evidence type="ECO:0000259" key="4">
    <source>
        <dbReference type="PROSITE" id="PS51455"/>
    </source>
</evidence>
<dbReference type="FunFam" id="3.30.800.10:FF:000007">
    <property type="entry name" value="Putative 1-phosphatidylinositol-4-phosphate 5-kinase/ zinc ion binding family"/>
    <property type="match status" value="1"/>
</dbReference>
<evidence type="ECO:0000256" key="2">
    <source>
        <dbReference type="ARBA" id="ARBA00022840"/>
    </source>
</evidence>
<dbReference type="GO" id="GO:0005524">
    <property type="term" value="F:ATP binding"/>
    <property type="evidence" value="ECO:0007669"/>
    <property type="project" value="UniProtKB-UniRule"/>
</dbReference>
<dbReference type="SMART" id="SM00330">
    <property type="entry name" value="PIPKc"/>
    <property type="match status" value="1"/>
</dbReference>
<dbReference type="EnsemblPlants" id="Zm00001eb044300_T004">
    <property type="protein sequence ID" value="Zm00001eb044300_P004"/>
    <property type="gene ID" value="Zm00001eb044300"/>
</dbReference>
<evidence type="ECO:0000313" key="6">
    <source>
        <dbReference type="Proteomes" id="UP000007305"/>
    </source>
</evidence>
<dbReference type="AlphaFoldDB" id="A0A804LXW7"/>
<sequence>MMTTWPPSLPSGGNILCIMEDEISSIIAYALAISDERHHLIDLKFENGMDYSKGEYAKAIEKSFSFLSESSFSSSPWSSTSSEASLSSLSSFSSDDFSGYDSSSLLSPMHPEMTVNGKVTLKDKYSVTVVYDNQFFALRKKCCPSELAYITSLSRCKKWNAQGGKSKAYFVKTTDDRFIIKQINKTEFESFIKFAPDYFKHVYHSLDTGSQTCLAKILGIYQVKQIKHGKEVKIDLMVMENLLFGHNISRIYDLKGAIFSRRITDSNDHDTVYLDQNYVEDMSFSPIYIGGRTKHLLQRAIWNDTSFLTSVNVMDYSLLVGVDKEKHELVFGII</sequence>
<evidence type="ECO:0000256" key="1">
    <source>
        <dbReference type="ARBA" id="ARBA00022741"/>
    </source>
</evidence>
<keyword evidence="2 3" id="KW-0067">ATP-binding</keyword>
<dbReference type="GO" id="GO:0046488">
    <property type="term" value="P:phosphatidylinositol metabolic process"/>
    <property type="evidence" value="ECO:0007669"/>
    <property type="project" value="UniProtKB-UniRule"/>
</dbReference>
<dbReference type="InterPro" id="IPR044769">
    <property type="entry name" value="PIKfyve_PIPKc"/>
</dbReference>
<reference evidence="6" key="1">
    <citation type="submission" date="2015-12" db="EMBL/GenBank/DDBJ databases">
        <title>Update maize B73 reference genome by single molecule sequencing technologies.</title>
        <authorList>
            <consortium name="Maize Genome Sequencing Project"/>
            <person name="Ware D."/>
        </authorList>
    </citation>
    <scope>NUCLEOTIDE SEQUENCE [LARGE SCALE GENOMIC DNA]</scope>
    <source>
        <strain evidence="6">cv. B73</strain>
    </source>
</reference>
<organism evidence="5 6">
    <name type="scientific">Zea mays</name>
    <name type="common">Maize</name>
    <dbReference type="NCBI Taxonomy" id="4577"/>
    <lineage>
        <taxon>Eukaryota</taxon>
        <taxon>Viridiplantae</taxon>
        <taxon>Streptophyta</taxon>
        <taxon>Embryophyta</taxon>
        <taxon>Tracheophyta</taxon>
        <taxon>Spermatophyta</taxon>
        <taxon>Magnoliopsida</taxon>
        <taxon>Liliopsida</taxon>
        <taxon>Poales</taxon>
        <taxon>Poaceae</taxon>
        <taxon>PACMAD clade</taxon>
        <taxon>Panicoideae</taxon>
        <taxon>Andropogonodae</taxon>
        <taxon>Andropogoneae</taxon>
        <taxon>Tripsacinae</taxon>
        <taxon>Zea</taxon>
    </lineage>
</organism>
<keyword evidence="1 3" id="KW-0547">Nucleotide-binding</keyword>
<keyword evidence="6" id="KW-1185">Reference proteome</keyword>
<dbReference type="PANTHER" id="PTHR45748:SF5">
    <property type="entry name" value="1-PHOSPHATIDYLINOSITOL-3-PHOSPHATE 5-KINASE"/>
    <property type="match status" value="1"/>
</dbReference>
<dbReference type="InterPro" id="IPR002498">
    <property type="entry name" value="PInositol-4-P-4/5-kinase_core"/>
</dbReference>
<dbReference type="InterPro" id="IPR027484">
    <property type="entry name" value="PInositol-4-P-5-kinase_N"/>
</dbReference>